<dbReference type="RefSeq" id="WP_177025569.1">
    <property type="nucleotide sequence ID" value="NZ_JACAQR010000008.1"/>
</dbReference>
<keyword evidence="1" id="KW-0732">Signal</keyword>
<dbReference type="EMBL" id="JACAQR010000008">
    <property type="protein sequence ID" value="NWD41270.1"/>
    <property type="molecule type" value="Genomic_DNA"/>
</dbReference>
<proteinExistence type="predicted"/>
<sequence length="173" mass="19411">MKLMNIALSALVLSTLAGNALADEIAMCPPKASIKQEEPWGPWDIFYAPGPHKGVWVGENPFGDENLLKKLHFTGALYRDISSEGNAYVVSCDYEGEGWFDFLRMTLYSFKGWAPVPGTKWVDESKTDESKAKAGAYKKAKEVQYCYADSTEQHPEKQCAFTYKELVLPPKHH</sequence>
<protein>
    <recommendedName>
        <fullName evidence="4">DUF3757 domain-containing protein</fullName>
    </recommendedName>
</protein>
<reference evidence="2 3" key="1">
    <citation type="submission" date="2020-04" db="EMBL/GenBank/DDBJ databases">
        <title>Molecular characterization of pseudomonads from Agaricus bisporus reveal novel blotch 2 pathogens in Western Europe.</title>
        <authorList>
            <person name="Taparia T."/>
            <person name="Krijger M."/>
            <person name="Haynes E."/>
            <person name="Elpinstone J.G."/>
            <person name="Noble R."/>
            <person name="Van Der Wolf J."/>
        </authorList>
    </citation>
    <scope>NUCLEOTIDE SEQUENCE [LARGE SCALE GENOMIC DNA]</scope>
    <source>
        <strain evidence="2 3">IPO3753</strain>
    </source>
</reference>
<evidence type="ECO:0000313" key="3">
    <source>
        <dbReference type="Proteomes" id="UP000546584"/>
    </source>
</evidence>
<accession>A0AAJ3H0P6</accession>
<evidence type="ECO:0000256" key="1">
    <source>
        <dbReference type="SAM" id="SignalP"/>
    </source>
</evidence>
<gene>
    <name evidence="2" type="ORF">HX826_05295</name>
</gene>
<comment type="caution">
    <text evidence="2">The sequence shown here is derived from an EMBL/GenBank/DDBJ whole genome shotgun (WGS) entry which is preliminary data.</text>
</comment>
<dbReference type="AlphaFoldDB" id="A0AAJ3H0P6"/>
<feature type="chain" id="PRO_5042559774" description="DUF3757 domain-containing protein" evidence="1">
    <location>
        <begin position="23"/>
        <end position="173"/>
    </location>
</feature>
<feature type="signal peptide" evidence="1">
    <location>
        <begin position="1"/>
        <end position="22"/>
    </location>
</feature>
<organism evidence="2 3">
    <name type="scientific">Pseudomonas yamanorum</name>
    <dbReference type="NCBI Taxonomy" id="515393"/>
    <lineage>
        <taxon>Bacteria</taxon>
        <taxon>Pseudomonadati</taxon>
        <taxon>Pseudomonadota</taxon>
        <taxon>Gammaproteobacteria</taxon>
        <taxon>Pseudomonadales</taxon>
        <taxon>Pseudomonadaceae</taxon>
        <taxon>Pseudomonas</taxon>
    </lineage>
</organism>
<evidence type="ECO:0008006" key="4">
    <source>
        <dbReference type="Google" id="ProtNLM"/>
    </source>
</evidence>
<dbReference type="Proteomes" id="UP000546584">
    <property type="component" value="Unassembled WGS sequence"/>
</dbReference>
<evidence type="ECO:0000313" key="2">
    <source>
        <dbReference type="EMBL" id="NWD41270.1"/>
    </source>
</evidence>
<name>A0AAJ3H0P6_9PSED</name>